<gene>
    <name evidence="2" type="ORF">Kirov_120</name>
</gene>
<keyword evidence="2" id="KW-0238">DNA-binding</keyword>
<dbReference type="GO" id="GO:0003677">
    <property type="term" value="F:DNA binding"/>
    <property type="evidence" value="ECO:0007669"/>
    <property type="project" value="UniProtKB-KW"/>
</dbReference>
<organism evidence="2 3">
    <name type="scientific">Bacillus phage Kirov</name>
    <dbReference type="NCBI Taxonomy" id="2783539"/>
    <lineage>
        <taxon>Viruses</taxon>
        <taxon>Duplodnaviria</taxon>
        <taxon>Heunggongvirae</taxon>
        <taxon>Uroviricota</taxon>
        <taxon>Caudoviricetes</taxon>
        <taxon>Andregratiavirinae</taxon>
        <taxon>Kirovvirus</taxon>
        <taxon>Kirovvirus kirov</taxon>
    </lineage>
</organism>
<feature type="region of interest" description="Disordered" evidence="1">
    <location>
        <begin position="39"/>
        <end position="69"/>
    </location>
</feature>
<sequence length="69" mass="8078">MEKELNEKTLQDIVKEVALEENMTEAEVMKHIEAFNKLSLNLPKPKSGKQKAKDKSKRKQAKKSRKRNR</sequence>
<proteinExistence type="predicted"/>
<feature type="compositionally biased region" description="Basic residues" evidence="1">
    <location>
        <begin position="46"/>
        <end position="69"/>
    </location>
</feature>
<keyword evidence="3" id="KW-1185">Reference proteome</keyword>
<name>A0A7U3NKI8_9CAUD</name>
<dbReference type="EMBL" id="MW084976">
    <property type="protein sequence ID" value="QOV08319.1"/>
    <property type="molecule type" value="Genomic_DNA"/>
</dbReference>
<reference evidence="2 3" key="1">
    <citation type="submission" date="2020-10" db="EMBL/GenBank/DDBJ databases">
        <authorList>
            <person name="Kazantseva O.A."/>
            <person name="Piligrimova E.G."/>
            <person name="Shadrin A.M."/>
        </authorList>
    </citation>
    <scope>NUCLEOTIDE SEQUENCE [LARGE SCALE GENOMIC DNA]</scope>
</reference>
<accession>A0A7U3NKI8</accession>
<evidence type="ECO:0000313" key="2">
    <source>
        <dbReference type="EMBL" id="QOV08319.1"/>
    </source>
</evidence>
<dbReference type="Proteomes" id="UP000594029">
    <property type="component" value="Segment"/>
</dbReference>
<evidence type="ECO:0000313" key="3">
    <source>
        <dbReference type="Proteomes" id="UP000594029"/>
    </source>
</evidence>
<protein>
    <submittedName>
        <fullName evidence="2">HU-like DNA-binding protein</fullName>
    </submittedName>
</protein>
<evidence type="ECO:0000256" key="1">
    <source>
        <dbReference type="SAM" id="MobiDB-lite"/>
    </source>
</evidence>